<evidence type="ECO:0000256" key="4">
    <source>
        <dbReference type="ARBA" id="ARBA00022664"/>
    </source>
</evidence>
<dbReference type="Proteomes" id="UP000027120">
    <property type="component" value="Unassembled WGS sequence"/>
</dbReference>
<dbReference type="SUPFAM" id="SSF50729">
    <property type="entry name" value="PH domain-like"/>
    <property type="match status" value="1"/>
</dbReference>
<gene>
    <name evidence="5" type="ORF">CISIN_1g047699mg</name>
</gene>
<accession>A0A067D5J2</accession>
<dbReference type="eggNOG" id="KOG2868">
    <property type="taxonomic scope" value="Eukaryota"/>
</dbReference>
<evidence type="ECO:0000256" key="3">
    <source>
        <dbReference type="ARBA" id="ARBA00022490"/>
    </source>
</evidence>
<protein>
    <recommendedName>
        <fullName evidence="7">mRNA-decapping enzyme-like protein</fullName>
    </recommendedName>
</protein>
<dbReference type="GO" id="GO:0005737">
    <property type="term" value="C:cytoplasm"/>
    <property type="evidence" value="ECO:0007669"/>
    <property type="project" value="UniProtKB-SubCell"/>
</dbReference>
<keyword evidence="3" id="KW-0963">Cytoplasm</keyword>
<dbReference type="InterPro" id="IPR010334">
    <property type="entry name" value="Dcp1"/>
</dbReference>
<dbReference type="EMBL" id="KK788456">
    <property type="protein sequence ID" value="KDO38224.1"/>
    <property type="molecule type" value="Genomic_DNA"/>
</dbReference>
<keyword evidence="4" id="KW-0507">mRNA processing</keyword>
<comment type="subcellular location">
    <subcellularLocation>
        <location evidence="1">Cytoplasm</location>
    </subcellularLocation>
</comment>
<dbReference type="GO" id="GO:0008047">
    <property type="term" value="F:enzyme activator activity"/>
    <property type="evidence" value="ECO:0007669"/>
    <property type="project" value="InterPro"/>
</dbReference>
<comment type="similarity">
    <text evidence="2">Belongs to the DCP1 family.</text>
</comment>
<dbReference type="Pfam" id="PF06058">
    <property type="entry name" value="DCP1"/>
    <property type="match status" value="1"/>
</dbReference>
<dbReference type="GO" id="GO:0006397">
    <property type="term" value="P:mRNA processing"/>
    <property type="evidence" value="ECO:0007669"/>
    <property type="project" value="UniProtKB-KW"/>
</dbReference>
<name>A0A067D5J2_CITSI</name>
<dbReference type="InterPro" id="IPR011993">
    <property type="entry name" value="PH-like_dom_sf"/>
</dbReference>
<dbReference type="GO" id="GO:0000290">
    <property type="term" value="P:deadenylation-dependent decapping of nuclear-transcribed mRNA"/>
    <property type="evidence" value="ECO:0007669"/>
    <property type="project" value="InterPro"/>
</dbReference>
<organism evidence="5 6">
    <name type="scientific">Citrus sinensis</name>
    <name type="common">Sweet orange</name>
    <name type="synonym">Citrus aurantium var. sinensis</name>
    <dbReference type="NCBI Taxonomy" id="2711"/>
    <lineage>
        <taxon>Eukaryota</taxon>
        <taxon>Viridiplantae</taxon>
        <taxon>Streptophyta</taxon>
        <taxon>Embryophyta</taxon>
        <taxon>Tracheophyta</taxon>
        <taxon>Spermatophyta</taxon>
        <taxon>Magnoliopsida</taxon>
        <taxon>eudicotyledons</taxon>
        <taxon>Gunneridae</taxon>
        <taxon>Pentapetalae</taxon>
        <taxon>rosids</taxon>
        <taxon>malvids</taxon>
        <taxon>Sapindales</taxon>
        <taxon>Rutaceae</taxon>
        <taxon>Aurantioideae</taxon>
        <taxon>Citrus</taxon>
    </lineage>
</organism>
<feature type="non-terminal residue" evidence="5">
    <location>
        <position position="140"/>
    </location>
</feature>
<dbReference type="SMR" id="A0A067D5J2"/>
<sequence>MSQNGKLMPNLDQQSTKLLSLTVLQRIDPFIEEILITAAHVTFYEFNIDLSQWSRKDVEGSLFVVKRNTQPRFQFVVMNRRNTGWFVVVSISNEEYNVPNRKYLYANNIEARVFAMLLSSVKYWPFYDNQERGLVQLFRY</sequence>
<evidence type="ECO:0000313" key="5">
    <source>
        <dbReference type="EMBL" id="KDO38224.1"/>
    </source>
</evidence>
<evidence type="ECO:0000256" key="2">
    <source>
        <dbReference type="ARBA" id="ARBA00008778"/>
    </source>
</evidence>
<evidence type="ECO:0008006" key="7">
    <source>
        <dbReference type="Google" id="ProtNLM"/>
    </source>
</evidence>
<dbReference type="STRING" id="2711.A0A067D5J2"/>
<reference evidence="5 6" key="1">
    <citation type="submission" date="2014-04" db="EMBL/GenBank/DDBJ databases">
        <authorList>
            <consortium name="International Citrus Genome Consortium"/>
            <person name="Gmitter F."/>
            <person name="Chen C."/>
            <person name="Farmerie W."/>
            <person name="Harkins T."/>
            <person name="Desany B."/>
            <person name="Mohiuddin M."/>
            <person name="Kodira C."/>
            <person name="Borodovsky M."/>
            <person name="Lomsadze A."/>
            <person name="Burns P."/>
            <person name="Jenkins J."/>
            <person name="Prochnik S."/>
            <person name="Shu S."/>
            <person name="Chapman J."/>
            <person name="Pitluck S."/>
            <person name="Schmutz J."/>
            <person name="Rokhsar D."/>
        </authorList>
    </citation>
    <scope>NUCLEOTIDE SEQUENCE</scope>
</reference>
<evidence type="ECO:0000256" key="1">
    <source>
        <dbReference type="ARBA" id="ARBA00004496"/>
    </source>
</evidence>
<dbReference type="PANTHER" id="PTHR16290">
    <property type="entry name" value="TRANSCRIPTION FACTOR SMIF DECAPPING ENZYME DCP1"/>
    <property type="match status" value="1"/>
</dbReference>
<evidence type="ECO:0000313" key="6">
    <source>
        <dbReference type="Proteomes" id="UP000027120"/>
    </source>
</evidence>
<keyword evidence="6" id="KW-1185">Reference proteome</keyword>
<dbReference type="PANTHER" id="PTHR16290:SF0">
    <property type="entry name" value="DECAPPING PROTEIN 1, ISOFORM A"/>
    <property type="match status" value="1"/>
</dbReference>
<dbReference type="AlphaFoldDB" id="A0A067D5J2"/>
<proteinExistence type="inferred from homology"/>
<dbReference type="Gene3D" id="2.30.29.30">
    <property type="entry name" value="Pleckstrin-homology domain (PH domain)/Phosphotyrosine-binding domain (PTB)"/>
    <property type="match status" value="1"/>
</dbReference>